<keyword evidence="3" id="KW-1185">Reference proteome</keyword>
<proteinExistence type="predicted"/>
<gene>
    <name evidence="2" type="ORF">H9625_02715</name>
</gene>
<accession>A0ABR8Y598</accession>
<dbReference type="Proteomes" id="UP000620874">
    <property type="component" value="Unassembled WGS sequence"/>
</dbReference>
<dbReference type="EMBL" id="JACSPP010000005">
    <property type="protein sequence ID" value="MBD8039373.1"/>
    <property type="molecule type" value="Genomic_DNA"/>
</dbReference>
<organism evidence="2 3">
    <name type="scientific">Phocaeicola intestinalis</name>
    <dbReference type="NCBI Taxonomy" id="2762212"/>
    <lineage>
        <taxon>Bacteria</taxon>
        <taxon>Pseudomonadati</taxon>
        <taxon>Bacteroidota</taxon>
        <taxon>Bacteroidia</taxon>
        <taxon>Bacteroidales</taxon>
        <taxon>Bacteroidaceae</taxon>
        <taxon>Phocaeicola</taxon>
    </lineage>
</organism>
<protein>
    <submittedName>
        <fullName evidence="2">MobA protein</fullName>
    </submittedName>
</protein>
<dbReference type="InterPro" id="IPR045788">
    <property type="entry name" value="MobC_2"/>
</dbReference>
<dbReference type="RefSeq" id="WP_191762936.1">
    <property type="nucleotide sequence ID" value="NZ_JACSPP010000005.1"/>
</dbReference>
<comment type="caution">
    <text evidence="2">The sequence shown here is derived from an EMBL/GenBank/DDBJ whole genome shotgun (WGS) entry which is preliminary data.</text>
</comment>
<evidence type="ECO:0000313" key="2">
    <source>
        <dbReference type="EMBL" id="MBD8039373.1"/>
    </source>
</evidence>
<dbReference type="Pfam" id="PF19514">
    <property type="entry name" value="MobC_2"/>
    <property type="match status" value="1"/>
</dbReference>
<sequence>MNEQQQHPKRRKGGRTPKSAPAFHRETVNLDAAQHARFLTLYEQSGLSSKSKFIAARIFGDSFRVIRTDRGTMEYVARLTALYQQYRAVGVNYNQAVKELHVHFTEKKALALLYKLEKLTLELVALSRRIVGLSEELKRHGGENQHR</sequence>
<reference evidence="2 3" key="1">
    <citation type="submission" date="2020-08" db="EMBL/GenBank/DDBJ databases">
        <title>A Genomic Blueprint of the Chicken Gut Microbiome.</title>
        <authorList>
            <person name="Gilroy R."/>
            <person name="Ravi A."/>
            <person name="Getino M."/>
            <person name="Pursley I."/>
            <person name="Horton D.L."/>
            <person name="Alikhan N.-F."/>
            <person name="Baker D."/>
            <person name="Gharbi K."/>
            <person name="Hall N."/>
            <person name="Watson M."/>
            <person name="Adriaenssens E.M."/>
            <person name="Foster-Nyarko E."/>
            <person name="Jarju S."/>
            <person name="Secka A."/>
            <person name="Antonio M."/>
            <person name="Oren A."/>
            <person name="Chaudhuri R."/>
            <person name="La Ragione R.M."/>
            <person name="Hildebrand F."/>
            <person name="Pallen M.J."/>
        </authorList>
    </citation>
    <scope>NUCLEOTIDE SEQUENCE [LARGE SCALE GENOMIC DNA]</scope>
    <source>
        <strain evidence="2 3">Sa1CVN1</strain>
    </source>
</reference>
<evidence type="ECO:0000256" key="1">
    <source>
        <dbReference type="SAM" id="MobiDB-lite"/>
    </source>
</evidence>
<feature type="region of interest" description="Disordered" evidence="1">
    <location>
        <begin position="1"/>
        <end position="23"/>
    </location>
</feature>
<dbReference type="NCBIfam" id="NF041324">
    <property type="entry name" value="Bacteroid_MobA"/>
    <property type="match status" value="1"/>
</dbReference>
<evidence type="ECO:0000313" key="3">
    <source>
        <dbReference type="Proteomes" id="UP000620874"/>
    </source>
</evidence>
<name>A0ABR8Y598_9BACT</name>